<comment type="caution">
    <text evidence="3">The sequence shown here is derived from an EMBL/GenBank/DDBJ whole genome shotgun (WGS) entry which is preliminary data.</text>
</comment>
<evidence type="ECO:0000259" key="1">
    <source>
        <dbReference type="Pfam" id="PF09722"/>
    </source>
</evidence>
<reference evidence="3 4" key="1">
    <citation type="submission" date="2018-06" db="EMBL/GenBank/DDBJ databases">
        <title>Genomic Encyclopedia of Type Strains, Phase III (KMG-III): the genomes of soil and plant-associated and newly described type strains.</title>
        <authorList>
            <person name="Whitman W."/>
        </authorList>
    </citation>
    <scope>NUCLEOTIDE SEQUENCE [LARGE SCALE GENOMIC DNA]</scope>
    <source>
        <strain evidence="3 4">ORS 1419</strain>
    </source>
</reference>
<organism evidence="3 4">
    <name type="scientific">Phyllobacterium leguminum</name>
    <dbReference type="NCBI Taxonomy" id="314237"/>
    <lineage>
        <taxon>Bacteria</taxon>
        <taxon>Pseudomonadati</taxon>
        <taxon>Pseudomonadota</taxon>
        <taxon>Alphaproteobacteria</taxon>
        <taxon>Hyphomicrobiales</taxon>
        <taxon>Phyllobacteriaceae</taxon>
        <taxon>Phyllobacterium</taxon>
    </lineage>
</organism>
<dbReference type="AlphaFoldDB" id="A0A318T1H0"/>
<dbReference type="NCBIfam" id="TIGR02293">
    <property type="entry name" value="TAS_TIGR02293"/>
    <property type="match status" value="1"/>
</dbReference>
<protein>
    <submittedName>
        <fullName evidence="3">Putative toxin-antitoxin system antitoxin component (TIGR02293 family)</fullName>
    </submittedName>
</protein>
<accession>A0A318T1H0</accession>
<sequence length="143" mass="16138">MFHFTDIADVLGLPASEKAKGSLFGLIDRIEEGLPVGAVQHIADLLAPNDAKFKYRLIPKATYERRKKARRLSPEEGARLVRVARVWGVAMDIWKSEEPVRRFLFRHHMMLEDKRPIDVTIQSELGAELVCDILGGLKYGTAP</sequence>
<dbReference type="Proteomes" id="UP000247454">
    <property type="component" value="Unassembled WGS sequence"/>
</dbReference>
<proteinExistence type="predicted"/>
<dbReference type="InterPro" id="IPR046847">
    <property type="entry name" value="Xre-like_HTH"/>
</dbReference>
<evidence type="ECO:0000313" key="4">
    <source>
        <dbReference type="Proteomes" id="UP000247454"/>
    </source>
</evidence>
<keyword evidence="4" id="KW-1185">Reference proteome</keyword>
<dbReference type="Pfam" id="PF09722">
    <property type="entry name" value="Xre_MbcA_ParS_C"/>
    <property type="match status" value="1"/>
</dbReference>
<gene>
    <name evidence="3" type="ORF">C7477_10713</name>
</gene>
<dbReference type="RefSeq" id="WP_110750676.1">
    <property type="nucleotide sequence ID" value="NZ_QJTF01000007.1"/>
</dbReference>
<dbReference type="InterPro" id="IPR024467">
    <property type="entry name" value="Xre/MbcA/ParS-like_toxin-bd"/>
</dbReference>
<dbReference type="OrthoDB" id="7349803at2"/>
<dbReference type="InterPro" id="IPR011979">
    <property type="entry name" value="Antitox_Xre"/>
</dbReference>
<dbReference type="GO" id="GO:0003677">
    <property type="term" value="F:DNA binding"/>
    <property type="evidence" value="ECO:0007669"/>
    <property type="project" value="InterPro"/>
</dbReference>
<evidence type="ECO:0000313" key="3">
    <source>
        <dbReference type="EMBL" id="PYE88371.1"/>
    </source>
</evidence>
<feature type="domain" description="Antitoxin Xre/MbcA/ParS-like toxin-binding" evidence="1">
    <location>
        <begin position="90"/>
        <end position="140"/>
    </location>
</feature>
<dbReference type="EMBL" id="QJTF01000007">
    <property type="protein sequence ID" value="PYE88371.1"/>
    <property type="molecule type" value="Genomic_DNA"/>
</dbReference>
<evidence type="ECO:0000259" key="2">
    <source>
        <dbReference type="Pfam" id="PF20432"/>
    </source>
</evidence>
<feature type="domain" description="Antitoxin Xre-like helix-turn-helix" evidence="2">
    <location>
        <begin position="26"/>
        <end position="85"/>
    </location>
</feature>
<dbReference type="Pfam" id="PF20432">
    <property type="entry name" value="Xre-like-HTH"/>
    <property type="match status" value="1"/>
</dbReference>
<name>A0A318T1H0_9HYPH</name>